<keyword evidence="1" id="KW-0812">Transmembrane</keyword>
<dbReference type="Pfam" id="PF10028">
    <property type="entry name" value="DUF2270"/>
    <property type="match status" value="1"/>
</dbReference>
<evidence type="ECO:0000256" key="1">
    <source>
        <dbReference type="SAM" id="Phobius"/>
    </source>
</evidence>
<dbReference type="InterPro" id="IPR014470">
    <property type="entry name" value="UCP01500"/>
</dbReference>
<dbReference type="RefSeq" id="WP_390221901.1">
    <property type="nucleotide sequence ID" value="NZ_JBHTAA010000001.1"/>
</dbReference>
<feature type="transmembrane region" description="Helical" evidence="1">
    <location>
        <begin position="192"/>
        <end position="215"/>
    </location>
</feature>
<keyword evidence="1" id="KW-1133">Transmembrane helix</keyword>
<dbReference type="EMBL" id="JBHTAA010000001">
    <property type="protein sequence ID" value="MFC7202604.1"/>
    <property type="molecule type" value="Genomic_DNA"/>
</dbReference>
<evidence type="ECO:0000313" key="3">
    <source>
        <dbReference type="Proteomes" id="UP001596481"/>
    </source>
</evidence>
<accession>A0ABD5ZBQ1</accession>
<gene>
    <name evidence="2" type="ORF">ACFQJC_03700</name>
</gene>
<keyword evidence="1" id="KW-0472">Membrane</keyword>
<feature type="transmembrane region" description="Helical" evidence="1">
    <location>
        <begin position="159"/>
        <end position="180"/>
    </location>
</feature>
<reference evidence="2 3" key="1">
    <citation type="journal article" date="2019" name="Int. J. Syst. Evol. Microbiol.">
        <title>The Global Catalogue of Microorganisms (GCM) 10K type strain sequencing project: providing services to taxonomists for standard genome sequencing and annotation.</title>
        <authorList>
            <consortium name="The Broad Institute Genomics Platform"/>
            <consortium name="The Broad Institute Genome Sequencing Center for Infectious Disease"/>
            <person name="Wu L."/>
            <person name="Ma J."/>
        </authorList>
    </citation>
    <scope>NUCLEOTIDE SEQUENCE [LARGE SCALE GENOMIC DNA]</scope>
    <source>
        <strain evidence="2 3">DSM 29988</strain>
    </source>
</reference>
<dbReference type="Proteomes" id="UP001596481">
    <property type="component" value="Unassembled WGS sequence"/>
</dbReference>
<comment type="caution">
    <text evidence="2">The sequence shown here is derived from an EMBL/GenBank/DDBJ whole genome shotgun (WGS) entry which is preliminary data.</text>
</comment>
<keyword evidence="3" id="KW-1185">Reference proteome</keyword>
<organism evidence="2 3">
    <name type="scientific">Haloferax namakaokahaiae</name>
    <dbReference type="NCBI Taxonomy" id="1748331"/>
    <lineage>
        <taxon>Archaea</taxon>
        <taxon>Methanobacteriati</taxon>
        <taxon>Methanobacteriota</taxon>
        <taxon>Stenosarchaea group</taxon>
        <taxon>Halobacteria</taxon>
        <taxon>Halobacteriales</taxon>
        <taxon>Haloferacaceae</taxon>
        <taxon>Haloferax</taxon>
    </lineage>
</organism>
<name>A0ABD5ZBQ1_9EURY</name>
<evidence type="ECO:0000313" key="2">
    <source>
        <dbReference type="EMBL" id="MFC7202604.1"/>
    </source>
</evidence>
<protein>
    <submittedName>
        <fullName evidence="2">DUF2270 domain-containing protein</fullName>
    </submittedName>
</protein>
<proteinExistence type="predicted"/>
<feature type="transmembrane region" description="Helical" evidence="1">
    <location>
        <begin position="77"/>
        <end position="96"/>
    </location>
</feature>
<sequence>MADQNSDEFDATTTEARAVAAQAGAERDEFLSLIPHYYRGEVSQSGNLLTRLDLTTDWAIVLVTVVLALAFQGPDSSAYLLLIGLLGVVLFLLFDVRRYRTFDASRARIRLLEENVFANAFDPSDAPLEAWRVELAADLRTPTLKVSFREAVGRRLRRVYYAIFVLLGLAWVFRITLYAPSEPWTVTASVPGISGVFIAGLVALFFVAITALTFWPYEREARGEFHGEEPGRWRRER</sequence>
<dbReference type="AlphaFoldDB" id="A0ABD5ZBQ1"/>